<gene>
    <name evidence="2" type="ORF">EXE63_15390</name>
</gene>
<evidence type="ECO:0000256" key="1">
    <source>
        <dbReference type="SAM" id="MobiDB-lite"/>
    </source>
</evidence>
<sequence length="134" mass="13293">MPGIPPSIAGEGMEIVGGGGNAYGPPPHTGSAGWLMQESSSGPVGGPGGSSGTGAPKVPAVAGTANACAGAPVTARKMSTPPATLFGTVPRNPLVVHLIARSSVGPHANPSAKYIDAERYSFRLDHRWDGLIAG</sequence>
<organism evidence="2 3">
    <name type="scientific">Mycolicibacterium frederiksbergense</name>
    <dbReference type="NCBI Taxonomy" id="117567"/>
    <lineage>
        <taxon>Bacteria</taxon>
        <taxon>Bacillati</taxon>
        <taxon>Actinomycetota</taxon>
        <taxon>Actinomycetes</taxon>
        <taxon>Mycobacteriales</taxon>
        <taxon>Mycobacteriaceae</taxon>
        <taxon>Mycolicibacterium</taxon>
    </lineage>
</organism>
<evidence type="ECO:0000313" key="3">
    <source>
        <dbReference type="Proteomes" id="UP000501849"/>
    </source>
</evidence>
<accession>A0A6H0S627</accession>
<keyword evidence="3" id="KW-1185">Reference proteome</keyword>
<protein>
    <submittedName>
        <fullName evidence="2">Uncharacterized protein</fullName>
    </submittedName>
</protein>
<feature type="region of interest" description="Disordered" evidence="1">
    <location>
        <begin position="1"/>
        <end position="58"/>
    </location>
</feature>
<dbReference type="AlphaFoldDB" id="A0A6H0S627"/>
<proteinExistence type="predicted"/>
<dbReference type="EMBL" id="CP038799">
    <property type="protein sequence ID" value="QIV82101.1"/>
    <property type="molecule type" value="Genomic_DNA"/>
</dbReference>
<reference evidence="2 3" key="1">
    <citation type="submission" date="2019-04" db="EMBL/GenBank/DDBJ databases">
        <title>Draft, Whole-Genome Sequence of the Anthracene-degrading Mycobacterium frederiksbergense LB501T, Isolated from a Polycyclic Aromatic Hydrocarbon (PAH)-Contaminated Soil.</title>
        <authorList>
            <person name="Augelletti F."/>
        </authorList>
    </citation>
    <scope>NUCLEOTIDE SEQUENCE [LARGE SCALE GENOMIC DNA]</scope>
    <source>
        <strain evidence="2 3">LB 501T</strain>
    </source>
</reference>
<dbReference type="Proteomes" id="UP000501849">
    <property type="component" value="Chromosome"/>
</dbReference>
<evidence type="ECO:0000313" key="2">
    <source>
        <dbReference type="EMBL" id="QIV82101.1"/>
    </source>
</evidence>
<name>A0A6H0S627_9MYCO</name>
<dbReference type="KEGG" id="mfre:EXE63_15390"/>
<feature type="compositionally biased region" description="Gly residues" evidence="1">
    <location>
        <begin position="43"/>
        <end position="52"/>
    </location>
</feature>